<dbReference type="GO" id="GO:0071555">
    <property type="term" value="P:cell wall organization"/>
    <property type="evidence" value="ECO:0007669"/>
    <property type="project" value="UniProtKB-KW"/>
</dbReference>
<dbReference type="AlphaFoldDB" id="A0A7D6H1G6"/>
<evidence type="ECO:0000256" key="2">
    <source>
        <dbReference type="ARBA" id="ARBA00022679"/>
    </source>
</evidence>
<organism evidence="8 9">
    <name type="scientific">Natrinema zhouii</name>
    <dbReference type="NCBI Taxonomy" id="1710539"/>
    <lineage>
        <taxon>Archaea</taxon>
        <taxon>Methanobacteriati</taxon>
        <taxon>Methanobacteriota</taxon>
        <taxon>Stenosarchaea group</taxon>
        <taxon>Halobacteria</taxon>
        <taxon>Halobacteriales</taxon>
        <taxon>Natrialbaceae</taxon>
        <taxon>Natrinema</taxon>
    </lineage>
</organism>
<evidence type="ECO:0000256" key="5">
    <source>
        <dbReference type="ARBA" id="ARBA00023315"/>
    </source>
</evidence>
<keyword evidence="5" id="KW-0012">Acyltransferase</keyword>
<dbReference type="GeneID" id="56143007"/>
<evidence type="ECO:0000256" key="4">
    <source>
        <dbReference type="ARBA" id="ARBA00022984"/>
    </source>
</evidence>
<keyword evidence="6" id="KW-0961">Cell wall biogenesis/degradation</keyword>
<dbReference type="GO" id="GO:0008360">
    <property type="term" value="P:regulation of cell shape"/>
    <property type="evidence" value="ECO:0007669"/>
    <property type="project" value="UniProtKB-KW"/>
</dbReference>
<evidence type="ECO:0000256" key="1">
    <source>
        <dbReference type="ARBA" id="ARBA00009943"/>
    </source>
</evidence>
<evidence type="ECO:0000313" key="8">
    <source>
        <dbReference type="EMBL" id="QLK27405.1"/>
    </source>
</evidence>
<keyword evidence="9" id="KW-1185">Reference proteome</keyword>
<evidence type="ECO:0000313" key="9">
    <source>
        <dbReference type="Proteomes" id="UP000510869"/>
    </source>
</evidence>
<dbReference type="SUPFAM" id="SSF55729">
    <property type="entry name" value="Acyl-CoA N-acyltransferases (Nat)"/>
    <property type="match status" value="1"/>
</dbReference>
<accession>A0A7D6H1G6</accession>
<dbReference type="InterPro" id="IPR003447">
    <property type="entry name" value="FEMABX"/>
</dbReference>
<sequence>MAQQTGGDARSRFHRLGSLFANRYGRSAGTETSSLEVDVVDTVQDMRKAQWNGIVERSSRGSVFHRYEWLEAIETGLGYTPRHLVVSKDGNTIGGMPNFVVEIEKTPFDRLSSLYPGFGGPLLPTDTADSLEHVVEAIPQLCHGSTIVHQIRGLDMSYLRYNDALQSHGYRPYRRECRFLLDLTRDYDEILADMSRTRRRGIERGRGVDYEIVEEEITRENLRRFYRTYERVMDRVGGEVYPRSFFEALQSMDDRLLLLTIRIDGEYAGGMLEVLDDEHDTVHGFFAAIPREYFDDHASELLYDHVFQWGIEHGYERYDFGSTNANFEDGVFRFKEGFGGRPVPVLVWERGCSPLWPLVKAGRSLYWPYYV</sequence>
<dbReference type="InterPro" id="IPR016181">
    <property type="entry name" value="Acyl_CoA_acyltransferase"/>
</dbReference>
<dbReference type="Gene3D" id="3.40.630.30">
    <property type="match status" value="1"/>
</dbReference>
<evidence type="ECO:0000256" key="3">
    <source>
        <dbReference type="ARBA" id="ARBA00022960"/>
    </source>
</evidence>
<reference evidence="8 9" key="1">
    <citation type="submission" date="2020-07" db="EMBL/GenBank/DDBJ databases">
        <title>Natrinema (YPL30) sp. nov. and Haloterrigena xxxxxx (YPL8) sp. nov., isolated from a salt mine.</title>
        <authorList>
            <person name="Cui H."/>
        </authorList>
    </citation>
    <scope>NUCLEOTIDE SEQUENCE [LARGE SCALE GENOMIC DNA]</scope>
    <source>
        <strain evidence="8 9">YPL13</strain>
    </source>
</reference>
<dbReference type="GO" id="GO:0016755">
    <property type="term" value="F:aminoacyltransferase activity"/>
    <property type="evidence" value="ECO:0007669"/>
    <property type="project" value="InterPro"/>
</dbReference>
<evidence type="ECO:0000256" key="6">
    <source>
        <dbReference type="ARBA" id="ARBA00023316"/>
    </source>
</evidence>
<dbReference type="KEGG" id="nay:HYG81_07340"/>
<dbReference type="InterPro" id="IPR038740">
    <property type="entry name" value="BioF2-like_GNAT_dom"/>
</dbReference>
<evidence type="ECO:0000259" key="7">
    <source>
        <dbReference type="Pfam" id="PF13480"/>
    </source>
</evidence>
<dbReference type="PANTHER" id="PTHR36174:SF1">
    <property type="entry name" value="LIPID II:GLYCINE GLYCYLTRANSFERASE"/>
    <property type="match status" value="1"/>
</dbReference>
<proteinExistence type="inferred from homology"/>
<protein>
    <submittedName>
        <fullName evidence="8">GNAT family N-acetyltransferase</fullName>
    </submittedName>
</protein>
<comment type="similarity">
    <text evidence="1">Belongs to the FemABX family.</text>
</comment>
<feature type="domain" description="BioF2-like acetyltransferase" evidence="7">
    <location>
        <begin position="193"/>
        <end position="327"/>
    </location>
</feature>
<dbReference type="PROSITE" id="PS51191">
    <property type="entry name" value="FEMABX"/>
    <property type="match status" value="1"/>
</dbReference>
<dbReference type="InterPro" id="IPR050644">
    <property type="entry name" value="PG_Glycine_Bridge_Synth"/>
</dbReference>
<keyword evidence="3" id="KW-0133">Cell shape</keyword>
<dbReference type="PANTHER" id="PTHR36174">
    <property type="entry name" value="LIPID II:GLYCINE GLYCYLTRANSFERASE"/>
    <property type="match status" value="1"/>
</dbReference>
<dbReference type="GO" id="GO:0044038">
    <property type="term" value="P:cell wall macromolecule biosynthetic process"/>
    <property type="evidence" value="ECO:0007669"/>
    <property type="project" value="InterPro"/>
</dbReference>
<gene>
    <name evidence="8" type="ORF">HYG81_07340</name>
</gene>
<dbReference type="EMBL" id="CP059154">
    <property type="protein sequence ID" value="QLK27405.1"/>
    <property type="molecule type" value="Genomic_DNA"/>
</dbReference>
<name>A0A7D6H1G6_9EURY</name>
<keyword evidence="4" id="KW-0573">Peptidoglycan synthesis</keyword>
<dbReference type="OrthoDB" id="135106at2157"/>
<dbReference type="Proteomes" id="UP000510869">
    <property type="component" value="Chromosome"/>
</dbReference>
<keyword evidence="2" id="KW-0808">Transferase</keyword>
<dbReference type="RefSeq" id="WP_180842567.1">
    <property type="nucleotide sequence ID" value="NZ_CP059154.1"/>
</dbReference>
<dbReference type="Pfam" id="PF13480">
    <property type="entry name" value="Acetyltransf_6"/>
    <property type="match status" value="1"/>
</dbReference>